<dbReference type="GO" id="GO:0003924">
    <property type="term" value="F:GTPase activity"/>
    <property type="evidence" value="ECO:0007669"/>
    <property type="project" value="InterPro"/>
</dbReference>
<evidence type="ECO:0000313" key="6">
    <source>
        <dbReference type="EMBL" id="CAI2173244.1"/>
    </source>
</evidence>
<comment type="similarity">
    <text evidence="3">Belongs to the TRAFAC class dynamin-like GTPase superfamily. GB1/RHD3 GTPase family.</text>
</comment>
<dbReference type="InterPro" id="IPR030386">
    <property type="entry name" value="G_GB1_RHD3_dom"/>
</dbReference>
<keyword evidence="2" id="KW-0342">GTP-binding</keyword>
<name>A0A9W4WMM1_9GLOM</name>
<dbReference type="SUPFAM" id="SSF52540">
    <property type="entry name" value="P-loop containing nucleoside triphosphate hydrolases"/>
    <property type="match status" value="1"/>
</dbReference>
<comment type="caution">
    <text evidence="6">The sequence shown here is derived from an EMBL/GenBank/DDBJ whole genome shotgun (WGS) entry which is preliminary data.</text>
</comment>
<evidence type="ECO:0000256" key="3">
    <source>
        <dbReference type="PROSITE-ProRule" id="PRU01052"/>
    </source>
</evidence>
<proteinExistence type="inferred from homology"/>
<keyword evidence="1" id="KW-0547">Nucleotide-binding</keyword>
<evidence type="ECO:0000313" key="7">
    <source>
        <dbReference type="Proteomes" id="UP001153678"/>
    </source>
</evidence>
<protein>
    <submittedName>
        <fullName evidence="6">1362_t:CDS:1</fullName>
    </submittedName>
</protein>
<reference evidence="6" key="1">
    <citation type="submission" date="2022-08" db="EMBL/GenBank/DDBJ databases">
        <authorList>
            <person name="Kallberg Y."/>
            <person name="Tangrot J."/>
            <person name="Rosling A."/>
        </authorList>
    </citation>
    <scope>NUCLEOTIDE SEQUENCE</scope>
    <source>
        <strain evidence="6">Wild A</strain>
    </source>
</reference>
<dbReference type="EMBL" id="CAMKVN010001038">
    <property type="protein sequence ID" value="CAI2173244.1"/>
    <property type="molecule type" value="Genomic_DNA"/>
</dbReference>
<dbReference type="OrthoDB" id="8954335at2759"/>
<dbReference type="PROSITE" id="PS51715">
    <property type="entry name" value="G_GB1_RHD3"/>
    <property type="match status" value="1"/>
</dbReference>
<keyword evidence="4" id="KW-0175">Coiled coil</keyword>
<dbReference type="Gene3D" id="3.40.50.300">
    <property type="entry name" value="P-loop containing nucleotide triphosphate hydrolases"/>
    <property type="match status" value="1"/>
</dbReference>
<dbReference type="InterPro" id="IPR015894">
    <property type="entry name" value="Guanylate-bd_N"/>
</dbReference>
<dbReference type="GO" id="GO:0005525">
    <property type="term" value="F:GTP binding"/>
    <property type="evidence" value="ECO:0007669"/>
    <property type="project" value="UniProtKB-KW"/>
</dbReference>
<keyword evidence="7" id="KW-1185">Reference proteome</keyword>
<organism evidence="6 7">
    <name type="scientific">Funneliformis geosporum</name>
    <dbReference type="NCBI Taxonomy" id="1117311"/>
    <lineage>
        <taxon>Eukaryota</taxon>
        <taxon>Fungi</taxon>
        <taxon>Fungi incertae sedis</taxon>
        <taxon>Mucoromycota</taxon>
        <taxon>Glomeromycotina</taxon>
        <taxon>Glomeromycetes</taxon>
        <taxon>Glomerales</taxon>
        <taxon>Glomeraceae</taxon>
        <taxon>Funneliformis</taxon>
    </lineage>
</organism>
<accession>A0A9W4WMM1</accession>
<sequence>MDMDDEYDFAFLENEFGKGIPFHDGRPIQLLNYVDNEENHDEYGEIKINEEALNIIREIDEPVSIIAIVGSYRRGKSWFANVLHGRHDGFILGSTAEGCTQGIHMWNKPFIHQGKRMIVLDCEGIDDPKQNQQWASRLFVLCIAISSTFIYNLNGVIGRDDIGKLFLMTDLAKFITPPSDYKFLPKMVVLLRDYMLKNPDDFRGYFLEKLNLVNKEELMSSLNLATGSIRKYFSDFDVFGLPIPLSDRNRLQNLDKLSTEELEPEFVTEVSRAVKSILSTSTPKYIGSSLMTGLSFTKFLQECVEKLNDTSDSNFQLAIPSEYESVIGYVARQSIKHCTQLYVTSMNSRLQLPCDGDRKQQVKALYWEYFNEIHVEIYNQIEKEFFNKVIGSGSQIKKYEDDLNESINEKYEEFYKSNSNALYEHNMKLVKDLWDRHVKVGLIDLKNVFKTREEFNNAITKFEREIVDTLIINCPETEMILAGFKAREYQKAIATLHLFQVLDDESVNQFKKFQDAEQQCLEHTSREKEMQFKVNKLENERKRTEEKLSNKLKDLEENIRKQNYVNFNLLERMQHEHELTLVLIKREKDSEIDLLKEQIKKSEKTKLDYLKFAVSCAPAIKFGLGIAKTMCM</sequence>
<feature type="domain" description="GB1/RHD3-type G" evidence="5">
    <location>
        <begin position="60"/>
        <end position="282"/>
    </location>
</feature>
<gene>
    <name evidence="6" type="ORF">FWILDA_LOCUS5988</name>
</gene>
<dbReference type="AlphaFoldDB" id="A0A9W4WMM1"/>
<evidence type="ECO:0000256" key="2">
    <source>
        <dbReference type="ARBA" id="ARBA00023134"/>
    </source>
</evidence>
<feature type="coiled-coil region" evidence="4">
    <location>
        <begin position="527"/>
        <end position="605"/>
    </location>
</feature>
<evidence type="ECO:0000259" key="5">
    <source>
        <dbReference type="PROSITE" id="PS51715"/>
    </source>
</evidence>
<evidence type="ECO:0000256" key="4">
    <source>
        <dbReference type="SAM" id="Coils"/>
    </source>
</evidence>
<dbReference type="Proteomes" id="UP001153678">
    <property type="component" value="Unassembled WGS sequence"/>
</dbReference>
<dbReference type="InterPro" id="IPR027417">
    <property type="entry name" value="P-loop_NTPase"/>
</dbReference>
<dbReference type="Pfam" id="PF02263">
    <property type="entry name" value="GBP"/>
    <property type="match status" value="1"/>
</dbReference>
<evidence type="ECO:0000256" key="1">
    <source>
        <dbReference type="ARBA" id="ARBA00022741"/>
    </source>
</evidence>
<dbReference type="PANTHER" id="PTHR10751">
    <property type="entry name" value="GUANYLATE BINDING PROTEIN"/>
    <property type="match status" value="1"/>
</dbReference>